<organism evidence="1 2">
    <name type="scientific">Macroventuria anomochaeta</name>
    <dbReference type="NCBI Taxonomy" id="301207"/>
    <lineage>
        <taxon>Eukaryota</taxon>
        <taxon>Fungi</taxon>
        <taxon>Dikarya</taxon>
        <taxon>Ascomycota</taxon>
        <taxon>Pezizomycotina</taxon>
        <taxon>Dothideomycetes</taxon>
        <taxon>Pleosporomycetidae</taxon>
        <taxon>Pleosporales</taxon>
        <taxon>Pleosporineae</taxon>
        <taxon>Didymellaceae</taxon>
        <taxon>Macroventuria</taxon>
    </lineage>
</organism>
<dbReference type="EMBL" id="MU006725">
    <property type="protein sequence ID" value="KAF2625496.1"/>
    <property type="molecule type" value="Genomic_DNA"/>
</dbReference>
<accession>A0ACB6RU86</accession>
<protein>
    <submittedName>
        <fullName evidence="1">Cysteine, histidine-dependent amidohydrolase/peptidase</fullName>
    </submittedName>
</protein>
<sequence>DDYPYRGECPGGNGVDKWNYYKCQCTSFVAWRINQKLDIKFHNRYKGQHWGNANTWDEAGKESEGVTVNKTPKVNSVAQWNKGLGHVAWVTKVEGDYVHVEDYNYKHEDYGTRKVKNNTFDNYIHLRK</sequence>
<feature type="non-terminal residue" evidence="1">
    <location>
        <position position="128"/>
    </location>
</feature>
<evidence type="ECO:0000313" key="2">
    <source>
        <dbReference type="Proteomes" id="UP000799754"/>
    </source>
</evidence>
<evidence type="ECO:0000313" key="1">
    <source>
        <dbReference type="EMBL" id="KAF2625496.1"/>
    </source>
</evidence>
<dbReference type="Proteomes" id="UP000799754">
    <property type="component" value="Unassembled WGS sequence"/>
</dbReference>
<comment type="caution">
    <text evidence="1">The sequence shown here is derived from an EMBL/GenBank/DDBJ whole genome shotgun (WGS) entry which is preliminary data.</text>
</comment>
<feature type="non-terminal residue" evidence="1">
    <location>
        <position position="1"/>
    </location>
</feature>
<proteinExistence type="predicted"/>
<gene>
    <name evidence="1" type="ORF">BU25DRAFT_315715</name>
</gene>
<name>A0ACB6RU86_9PLEO</name>
<reference evidence="1" key="1">
    <citation type="journal article" date="2020" name="Stud. Mycol.">
        <title>101 Dothideomycetes genomes: a test case for predicting lifestyles and emergence of pathogens.</title>
        <authorList>
            <person name="Haridas S."/>
            <person name="Albert R."/>
            <person name="Binder M."/>
            <person name="Bloem J."/>
            <person name="Labutti K."/>
            <person name="Salamov A."/>
            <person name="Andreopoulos B."/>
            <person name="Baker S."/>
            <person name="Barry K."/>
            <person name="Bills G."/>
            <person name="Bluhm B."/>
            <person name="Cannon C."/>
            <person name="Castanera R."/>
            <person name="Culley D."/>
            <person name="Daum C."/>
            <person name="Ezra D."/>
            <person name="Gonzalez J."/>
            <person name="Henrissat B."/>
            <person name="Kuo A."/>
            <person name="Liang C."/>
            <person name="Lipzen A."/>
            <person name="Lutzoni F."/>
            <person name="Magnuson J."/>
            <person name="Mondo S."/>
            <person name="Nolan M."/>
            <person name="Ohm R."/>
            <person name="Pangilinan J."/>
            <person name="Park H.-J."/>
            <person name="Ramirez L."/>
            <person name="Alfaro M."/>
            <person name="Sun H."/>
            <person name="Tritt A."/>
            <person name="Yoshinaga Y."/>
            <person name="Zwiers L.-H."/>
            <person name="Turgeon B."/>
            <person name="Goodwin S."/>
            <person name="Spatafora J."/>
            <person name="Crous P."/>
            <person name="Grigoriev I."/>
        </authorList>
    </citation>
    <scope>NUCLEOTIDE SEQUENCE</scope>
    <source>
        <strain evidence="1">CBS 525.71</strain>
    </source>
</reference>
<keyword evidence="2" id="KW-1185">Reference proteome</keyword>